<proteinExistence type="predicted"/>
<keyword evidence="1" id="KW-0863">Zinc-finger</keyword>
<keyword evidence="1" id="KW-0862">Zinc</keyword>
<dbReference type="AlphaFoldDB" id="A0A8S3Q6L8"/>
<sequence>MKRSLMSYCLEFKEKQEILYSHNYVPTGVLERYTELVRELSYRYRVIENEKSFKARFASRNQKPGEKAEEYAAELKRLLHKAYPNRDRQQRKEDLLERFMRGILDEEVRFFVNYVKKPDDIDEAVYLVVECLCERRSSKFKEPYERRMQKNIRRASPLYECSDSETEIEEEEEETCDTAYRLKRAQNQKQNGPNSTSTEEIDHKNKEIKNSETSNQNDNQNKEVIQQLLDRIKVLETQIQGVDSKSEPRKPIVCYNCNQPGHISRNCLAPRSNFNRNANNYSRQSQGQNRNSLNYMGQPQMANREPFSSKASDNQ</sequence>
<dbReference type="PROSITE" id="PS50158">
    <property type="entry name" value="ZF_CCHC"/>
    <property type="match status" value="1"/>
</dbReference>
<keyword evidence="1" id="KW-0479">Metal-binding</keyword>
<dbReference type="InterPro" id="IPR036875">
    <property type="entry name" value="Znf_CCHC_sf"/>
</dbReference>
<feature type="compositionally biased region" description="Polar residues" evidence="3">
    <location>
        <begin position="187"/>
        <end position="198"/>
    </location>
</feature>
<keyword evidence="2" id="KW-0175">Coiled coil</keyword>
<dbReference type="GO" id="GO:0008270">
    <property type="term" value="F:zinc ion binding"/>
    <property type="evidence" value="ECO:0007669"/>
    <property type="project" value="UniProtKB-KW"/>
</dbReference>
<evidence type="ECO:0000313" key="5">
    <source>
        <dbReference type="EMBL" id="CAG2191070.1"/>
    </source>
</evidence>
<name>A0A8S3Q6L8_MYTED</name>
<feature type="coiled-coil region" evidence="2">
    <location>
        <begin position="203"/>
        <end position="245"/>
    </location>
</feature>
<dbReference type="OrthoDB" id="425619at2759"/>
<dbReference type="PANTHER" id="PTHR33223:SF6">
    <property type="entry name" value="CCHC-TYPE DOMAIN-CONTAINING PROTEIN"/>
    <property type="match status" value="1"/>
</dbReference>
<dbReference type="PANTHER" id="PTHR33223">
    <property type="entry name" value="CCHC-TYPE DOMAIN-CONTAINING PROTEIN"/>
    <property type="match status" value="1"/>
</dbReference>
<evidence type="ECO:0000313" key="6">
    <source>
        <dbReference type="Proteomes" id="UP000683360"/>
    </source>
</evidence>
<dbReference type="SUPFAM" id="SSF57756">
    <property type="entry name" value="Retrovirus zinc finger-like domains"/>
    <property type="match status" value="1"/>
</dbReference>
<organism evidence="5 6">
    <name type="scientific">Mytilus edulis</name>
    <name type="common">Blue mussel</name>
    <dbReference type="NCBI Taxonomy" id="6550"/>
    <lineage>
        <taxon>Eukaryota</taxon>
        <taxon>Metazoa</taxon>
        <taxon>Spiralia</taxon>
        <taxon>Lophotrochozoa</taxon>
        <taxon>Mollusca</taxon>
        <taxon>Bivalvia</taxon>
        <taxon>Autobranchia</taxon>
        <taxon>Pteriomorphia</taxon>
        <taxon>Mytilida</taxon>
        <taxon>Mytiloidea</taxon>
        <taxon>Mytilidae</taxon>
        <taxon>Mytilinae</taxon>
        <taxon>Mytilus</taxon>
    </lineage>
</organism>
<dbReference type="Pfam" id="PF00098">
    <property type="entry name" value="zf-CCHC"/>
    <property type="match status" value="1"/>
</dbReference>
<dbReference type="Gene3D" id="4.10.60.10">
    <property type="entry name" value="Zinc finger, CCHC-type"/>
    <property type="match status" value="1"/>
</dbReference>
<evidence type="ECO:0000256" key="1">
    <source>
        <dbReference type="PROSITE-ProRule" id="PRU00047"/>
    </source>
</evidence>
<feature type="region of interest" description="Disordered" evidence="3">
    <location>
        <begin position="184"/>
        <end position="203"/>
    </location>
</feature>
<evidence type="ECO:0000259" key="4">
    <source>
        <dbReference type="PROSITE" id="PS50158"/>
    </source>
</evidence>
<dbReference type="GO" id="GO:0003676">
    <property type="term" value="F:nucleic acid binding"/>
    <property type="evidence" value="ECO:0007669"/>
    <property type="project" value="InterPro"/>
</dbReference>
<keyword evidence="6" id="KW-1185">Reference proteome</keyword>
<protein>
    <recommendedName>
        <fullName evidence="4">CCHC-type domain-containing protein</fullName>
    </recommendedName>
</protein>
<reference evidence="5" key="1">
    <citation type="submission" date="2021-03" db="EMBL/GenBank/DDBJ databases">
        <authorList>
            <person name="Bekaert M."/>
        </authorList>
    </citation>
    <scope>NUCLEOTIDE SEQUENCE</scope>
</reference>
<dbReference type="EMBL" id="CAJPWZ010000351">
    <property type="protein sequence ID" value="CAG2191070.1"/>
    <property type="molecule type" value="Genomic_DNA"/>
</dbReference>
<evidence type="ECO:0000256" key="2">
    <source>
        <dbReference type="SAM" id="Coils"/>
    </source>
</evidence>
<feature type="region of interest" description="Disordered" evidence="3">
    <location>
        <begin position="275"/>
        <end position="315"/>
    </location>
</feature>
<accession>A0A8S3Q6L8</accession>
<evidence type="ECO:0000256" key="3">
    <source>
        <dbReference type="SAM" id="MobiDB-lite"/>
    </source>
</evidence>
<feature type="compositionally biased region" description="Polar residues" evidence="3">
    <location>
        <begin position="275"/>
        <end position="301"/>
    </location>
</feature>
<gene>
    <name evidence="5" type="ORF">MEDL_6319</name>
</gene>
<dbReference type="InterPro" id="IPR001878">
    <property type="entry name" value="Znf_CCHC"/>
</dbReference>
<dbReference type="SMART" id="SM00343">
    <property type="entry name" value="ZnF_C2HC"/>
    <property type="match status" value="1"/>
</dbReference>
<comment type="caution">
    <text evidence="5">The sequence shown here is derived from an EMBL/GenBank/DDBJ whole genome shotgun (WGS) entry which is preliminary data.</text>
</comment>
<feature type="domain" description="CCHC-type" evidence="4">
    <location>
        <begin position="254"/>
        <end position="267"/>
    </location>
</feature>
<dbReference type="Proteomes" id="UP000683360">
    <property type="component" value="Unassembled WGS sequence"/>
</dbReference>